<dbReference type="OrthoDB" id="1092431at2"/>
<dbReference type="RefSeq" id="WP_103913136.1">
    <property type="nucleotide sequence ID" value="NZ_FNUS01000002.1"/>
</dbReference>
<dbReference type="InterPro" id="IPR000595">
    <property type="entry name" value="cNMP-bd_dom"/>
</dbReference>
<accession>A0A1H5W8T5</accession>
<sequence length="190" mass="22143">MEHEKLLDTIKSYDKISKEEETNLENFFTALKIKKGEVLIKSSTPCNKLFFVNSGLLRDFFINETGNEITTIITCEGRFLTNIISFNGFAENNETIECIEDAEILSISKENFDKLMHSSKNLKCIYADIIEEYYALLTERFHYLNTKNVEQKINHLKNDFPFLINRVNDSLIASFLGITRETFVRNKKFL</sequence>
<dbReference type="PROSITE" id="PS50042">
    <property type="entry name" value="CNMP_BINDING_3"/>
    <property type="match status" value="1"/>
</dbReference>
<gene>
    <name evidence="2" type="ORF">SAMN05421847_1132</name>
</gene>
<evidence type="ECO:0000313" key="3">
    <source>
        <dbReference type="Proteomes" id="UP000236738"/>
    </source>
</evidence>
<dbReference type="Proteomes" id="UP000236738">
    <property type="component" value="Unassembled WGS sequence"/>
</dbReference>
<evidence type="ECO:0000313" key="2">
    <source>
        <dbReference type="EMBL" id="SEF95778.1"/>
    </source>
</evidence>
<proteinExistence type="predicted"/>
<dbReference type="SUPFAM" id="SSF51206">
    <property type="entry name" value="cAMP-binding domain-like"/>
    <property type="match status" value="1"/>
</dbReference>
<keyword evidence="2" id="KW-0418">Kinase</keyword>
<keyword evidence="3" id="KW-1185">Reference proteome</keyword>
<dbReference type="GO" id="GO:0016301">
    <property type="term" value="F:kinase activity"/>
    <property type="evidence" value="ECO:0007669"/>
    <property type="project" value="UniProtKB-KW"/>
</dbReference>
<dbReference type="Gene3D" id="2.60.120.10">
    <property type="entry name" value="Jelly Rolls"/>
    <property type="match status" value="1"/>
</dbReference>
<dbReference type="CDD" id="cd00038">
    <property type="entry name" value="CAP_ED"/>
    <property type="match status" value="1"/>
</dbReference>
<protein>
    <submittedName>
        <fullName evidence="2">cAMP-binding domain of CRP or a regulatory subunit of cAMP-dependent protein kinases</fullName>
    </submittedName>
</protein>
<name>A0A1H5W8T5_9FLAO</name>
<evidence type="ECO:0000259" key="1">
    <source>
        <dbReference type="PROSITE" id="PS50042"/>
    </source>
</evidence>
<reference evidence="3" key="1">
    <citation type="submission" date="2016-10" db="EMBL/GenBank/DDBJ databases">
        <authorList>
            <person name="Varghese N."/>
            <person name="Submissions S."/>
        </authorList>
    </citation>
    <scope>NUCLEOTIDE SEQUENCE [LARGE SCALE GENOMIC DNA]</scope>
    <source>
        <strain evidence="3">DSM 21580</strain>
    </source>
</reference>
<dbReference type="Pfam" id="PF00027">
    <property type="entry name" value="cNMP_binding"/>
    <property type="match status" value="1"/>
</dbReference>
<keyword evidence="2" id="KW-0808">Transferase</keyword>
<dbReference type="InterPro" id="IPR018490">
    <property type="entry name" value="cNMP-bd_dom_sf"/>
</dbReference>
<feature type="domain" description="Cyclic nucleotide-binding" evidence="1">
    <location>
        <begin position="12"/>
        <end position="123"/>
    </location>
</feature>
<dbReference type="EMBL" id="FNUS01000002">
    <property type="protein sequence ID" value="SEF95778.1"/>
    <property type="molecule type" value="Genomic_DNA"/>
</dbReference>
<organism evidence="2 3">
    <name type="scientific">Halpernia humi</name>
    <dbReference type="NCBI Taxonomy" id="493375"/>
    <lineage>
        <taxon>Bacteria</taxon>
        <taxon>Pseudomonadati</taxon>
        <taxon>Bacteroidota</taxon>
        <taxon>Flavobacteriia</taxon>
        <taxon>Flavobacteriales</taxon>
        <taxon>Weeksellaceae</taxon>
        <taxon>Chryseobacterium group</taxon>
        <taxon>Halpernia</taxon>
    </lineage>
</organism>
<dbReference type="InterPro" id="IPR014710">
    <property type="entry name" value="RmlC-like_jellyroll"/>
</dbReference>
<dbReference type="AlphaFoldDB" id="A0A1H5W8T5"/>